<gene>
    <name evidence="1" type="ORF">G0Q07_02395</name>
</gene>
<evidence type="ECO:0000313" key="1">
    <source>
        <dbReference type="EMBL" id="QIA06649.1"/>
    </source>
</evidence>
<accession>A0A6C0R8Y5</accession>
<protein>
    <submittedName>
        <fullName evidence="1">Uncharacterized protein</fullName>
    </submittedName>
</protein>
<sequence length="60" mass="7128">METGTANYYQYRKRLLKHEPYSYEDPFKPYSPIPLYSNVSGGQGIFAGYQRDIYYLNFSE</sequence>
<name>A0A6C0R8Y5_9BACT</name>
<dbReference type="KEGG" id="drc:G0Q07_02395"/>
<reference evidence="1 2" key="1">
    <citation type="submission" date="2020-02" db="EMBL/GenBank/DDBJ databases">
        <title>Genome sequencing for Draconibacterium sp. strain M1.</title>
        <authorList>
            <person name="Park S.-J."/>
        </authorList>
    </citation>
    <scope>NUCLEOTIDE SEQUENCE [LARGE SCALE GENOMIC DNA]</scope>
    <source>
        <strain evidence="1 2">M1</strain>
    </source>
</reference>
<organism evidence="1 2">
    <name type="scientific">Draconibacterium halophilum</name>
    <dbReference type="NCBI Taxonomy" id="2706887"/>
    <lineage>
        <taxon>Bacteria</taxon>
        <taxon>Pseudomonadati</taxon>
        <taxon>Bacteroidota</taxon>
        <taxon>Bacteroidia</taxon>
        <taxon>Marinilabiliales</taxon>
        <taxon>Prolixibacteraceae</taxon>
        <taxon>Draconibacterium</taxon>
    </lineage>
</organism>
<proteinExistence type="predicted"/>
<evidence type="ECO:0000313" key="2">
    <source>
        <dbReference type="Proteomes" id="UP000474630"/>
    </source>
</evidence>
<dbReference type="Proteomes" id="UP000474630">
    <property type="component" value="Chromosome"/>
</dbReference>
<keyword evidence="2" id="KW-1185">Reference proteome</keyword>
<dbReference type="AlphaFoldDB" id="A0A6C0R8Y5"/>
<dbReference type="EMBL" id="CP048409">
    <property type="protein sequence ID" value="QIA06649.1"/>
    <property type="molecule type" value="Genomic_DNA"/>
</dbReference>